<protein>
    <submittedName>
        <fullName evidence="2">Uncharacterized protein</fullName>
    </submittedName>
</protein>
<dbReference type="Proteomes" id="UP001166286">
    <property type="component" value="Unassembled WGS sequence"/>
</dbReference>
<feature type="compositionally biased region" description="Pro residues" evidence="1">
    <location>
        <begin position="77"/>
        <end position="101"/>
    </location>
</feature>
<evidence type="ECO:0000256" key="1">
    <source>
        <dbReference type="SAM" id="MobiDB-lite"/>
    </source>
</evidence>
<feature type="region of interest" description="Disordered" evidence="1">
    <location>
        <begin position="584"/>
        <end position="616"/>
    </location>
</feature>
<feature type="region of interest" description="Disordered" evidence="1">
    <location>
        <begin position="1"/>
        <end position="43"/>
    </location>
</feature>
<accession>A0AA39QSE8</accession>
<sequence>MSQQTSPPSTPAAKGKAPMQPPSTPVASQAARDALAKGRAQVAASQSLAVAIQSMGPGSVHSSQRRAQLALRGSTPQPQPQPQQRRPLPPVPTLRPTPYPDDPIQCQHQLGMLNAFRGLGRLGLAKFIYQAARDRYNDHGSWELLADDEGKEKFVYQLLHSLPNEVLTSLIKNTLALDARTNPEVKRFVEDEMMPRRMRPMAGIYINIARRSIPVIPGHQDRHAGKWLTANQVKSLIAKVKCYVDNHSDKQSMETNSGIDNAVSPFNSSYPERRFPLNSSDSRDKVRKWYNLIESQYVTNINPNDEDLPFQRCPMEVGWAQDINTRLKQHVNNSSTTPLFGLVNAISRLSVKDGGAAFPQPLQLILFPIWKNDDDLKKIAEILGSVLCSSYSIYGGLNYAWAGGSVYVPTYNAYGDNWMYSADRFHERTKREAGLDHARAVQLGEHSAIARDKPSETVKNEAVKSEWLKKRAELKEQRAKVRSLRAERDEKDRQHKEEMRRKIAVGDDMMEEGYKLYGQRLRERKVTETIDLFHQLGRAKAKRDTELISELEEEVAGVDADILTEAQTELEKRKMRVLVRREGLSAGRAADPPHSEDSQHSSNVIDLTKTSQDSQS</sequence>
<evidence type="ECO:0000313" key="2">
    <source>
        <dbReference type="EMBL" id="KAK0507019.1"/>
    </source>
</evidence>
<dbReference type="EMBL" id="JAFEKC020000025">
    <property type="protein sequence ID" value="KAK0507019.1"/>
    <property type="molecule type" value="Genomic_DNA"/>
</dbReference>
<dbReference type="AlphaFoldDB" id="A0AA39QSE8"/>
<proteinExistence type="predicted"/>
<reference evidence="2" key="1">
    <citation type="submission" date="2023-03" db="EMBL/GenBank/DDBJ databases">
        <title>Complete genome of Cladonia borealis.</title>
        <authorList>
            <person name="Park H."/>
        </authorList>
    </citation>
    <scope>NUCLEOTIDE SEQUENCE</scope>
    <source>
        <strain evidence="2">ANT050790</strain>
    </source>
</reference>
<feature type="compositionally biased region" description="Polar residues" evidence="1">
    <location>
        <begin position="600"/>
        <end position="616"/>
    </location>
</feature>
<feature type="region of interest" description="Disordered" evidence="1">
    <location>
        <begin position="55"/>
        <end position="101"/>
    </location>
</feature>
<keyword evidence="3" id="KW-1185">Reference proteome</keyword>
<gene>
    <name evidence="2" type="ORF">JMJ35_010477</name>
</gene>
<comment type="caution">
    <text evidence="2">The sequence shown here is derived from an EMBL/GenBank/DDBJ whole genome shotgun (WGS) entry which is preliminary data.</text>
</comment>
<evidence type="ECO:0000313" key="3">
    <source>
        <dbReference type="Proteomes" id="UP001166286"/>
    </source>
</evidence>
<feature type="region of interest" description="Disordered" evidence="1">
    <location>
        <begin position="479"/>
        <end position="499"/>
    </location>
</feature>
<organism evidence="2 3">
    <name type="scientific">Cladonia borealis</name>
    <dbReference type="NCBI Taxonomy" id="184061"/>
    <lineage>
        <taxon>Eukaryota</taxon>
        <taxon>Fungi</taxon>
        <taxon>Dikarya</taxon>
        <taxon>Ascomycota</taxon>
        <taxon>Pezizomycotina</taxon>
        <taxon>Lecanoromycetes</taxon>
        <taxon>OSLEUM clade</taxon>
        <taxon>Lecanoromycetidae</taxon>
        <taxon>Lecanorales</taxon>
        <taxon>Lecanorineae</taxon>
        <taxon>Cladoniaceae</taxon>
        <taxon>Cladonia</taxon>
    </lineage>
</organism>
<name>A0AA39QSE8_9LECA</name>